<keyword evidence="2" id="KW-1185">Reference proteome</keyword>
<dbReference type="GO" id="GO:0016705">
    <property type="term" value="F:oxidoreductase activity, acting on paired donors, with incorporation or reduction of molecular oxygen"/>
    <property type="evidence" value="ECO:0007669"/>
    <property type="project" value="InterPro"/>
</dbReference>
<sequence length="67" mass="7248">MQSCVGQTLGRIEVAAVLAALLGTFRVELAPAMGGREAIQAREATMITLQLRGAMGMRMVLHPRWLP</sequence>
<dbReference type="SUPFAM" id="SSF48264">
    <property type="entry name" value="Cytochrome P450"/>
    <property type="match status" value="1"/>
</dbReference>
<comment type="caution">
    <text evidence="1">The sequence shown here is derived from an EMBL/GenBank/DDBJ whole genome shotgun (WGS) entry which is preliminary data.</text>
</comment>
<name>A0A699Z3K8_HAELA</name>
<evidence type="ECO:0000313" key="2">
    <source>
        <dbReference type="Proteomes" id="UP000485058"/>
    </source>
</evidence>
<evidence type="ECO:0000313" key="1">
    <source>
        <dbReference type="EMBL" id="GFH17197.1"/>
    </source>
</evidence>
<dbReference type="EMBL" id="BLLF01001110">
    <property type="protein sequence ID" value="GFH17197.1"/>
    <property type="molecule type" value="Genomic_DNA"/>
</dbReference>
<reference evidence="1 2" key="1">
    <citation type="submission" date="2020-02" db="EMBL/GenBank/DDBJ databases">
        <title>Draft genome sequence of Haematococcus lacustris strain NIES-144.</title>
        <authorList>
            <person name="Morimoto D."/>
            <person name="Nakagawa S."/>
            <person name="Yoshida T."/>
            <person name="Sawayama S."/>
        </authorList>
    </citation>
    <scope>NUCLEOTIDE SEQUENCE [LARGE SCALE GENOMIC DNA]</scope>
    <source>
        <strain evidence="1 2">NIES-144</strain>
    </source>
</reference>
<dbReference type="Proteomes" id="UP000485058">
    <property type="component" value="Unassembled WGS sequence"/>
</dbReference>
<protein>
    <recommendedName>
        <fullName evidence="3">Cytochrome P450</fullName>
    </recommendedName>
</protein>
<dbReference type="AlphaFoldDB" id="A0A699Z3K8"/>
<dbReference type="Gene3D" id="1.10.630.10">
    <property type="entry name" value="Cytochrome P450"/>
    <property type="match status" value="1"/>
</dbReference>
<dbReference type="InterPro" id="IPR036396">
    <property type="entry name" value="Cyt_P450_sf"/>
</dbReference>
<dbReference type="GO" id="GO:0004497">
    <property type="term" value="F:monooxygenase activity"/>
    <property type="evidence" value="ECO:0007669"/>
    <property type="project" value="InterPro"/>
</dbReference>
<dbReference type="GO" id="GO:0020037">
    <property type="term" value="F:heme binding"/>
    <property type="evidence" value="ECO:0007669"/>
    <property type="project" value="InterPro"/>
</dbReference>
<dbReference type="GO" id="GO:0005506">
    <property type="term" value="F:iron ion binding"/>
    <property type="evidence" value="ECO:0007669"/>
    <property type="project" value="InterPro"/>
</dbReference>
<organism evidence="1 2">
    <name type="scientific">Haematococcus lacustris</name>
    <name type="common">Green alga</name>
    <name type="synonym">Haematococcus pluvialis</name>
    <dbReference type="NCBI Taxonomy" id="44745"/>
    <lineage>
        <taxon>Eukaryota</taxon>
        <taxon>Viridiplantae</taxon>
        <taxon>Chlorophyta</taxon>
        <taxon>core chlorophytes</taxon>
        <taxon>Chlorophyceae</taxon>
        <taxon>CS clade</taxon>
        <taxon>Chlamydomonadales</taxon>
        <taxon>Haematococcaceae</taxon>
        <taxon>Haematococcus</taxon>
    </lineage>
</organism>
<gene>
    <name evidence="1" type="ORF">HaLaN_13776</name>
</gene>
<evidence type="ECO:0008006" key="3">
    <source>
        <dbReference type="Google" id="ProtNLM"/>
    </source>
</evidence>
<proteinExistence type="predicted"/>
<accession>A0A699Z3K8</accession>